<protein>
    <submittedName>
        <fullName evidence="1">Uncharacterized protein</fullName>
    </submittedName>
</protein>
<gene>
    <name evidence="1" type="ORF">S03H2_66718</name>
</gene>
<proteinExistence type="predicted"/>
<dbReference type="AlphaFoldDB" id="X1IMU3"/>
<name>X1IMU3_9ZZZZ</name>
<sequence>MNTNSINFAQIRKKAESLKNCLKIVLVYPDDSLLSAARIAIKKHLADFIVVYKEEV</sequence>
<comment type="caution">
    <text evidence="1">The sequence shown here is derived from an EMBL/GenBank/DDBJ whole genome shotgun (WGS) entry which is preliminary data.</text>
</comment>
<reference evidence="1" key="1">
    <citation type="journal article" date="2014" name="Front. Microbiol.">
        <title>High frequency of phylogenetically diverse reductive dehalogenase-homologous genes in deep subseafloor sedimentary metagenomes.</title>
        <authorList>
            <person name="Kawai M."/>
            <person name="Futagami T."/>
            <person name="Toyoda A."/>
            <person name="Takaki Y."/>
            <person name="Nishi S."/>
            <person name="Hori S."/>
            <person name="Arai W."/>
            <person name="Tsubouchi T."/>
            <person name="Morono Y."/>
            <person name="Uchiyama I."/>
            <person name="Ito T."/>
            <person name="Fujiyama A."/>
            <person name="Inagaki F."/>
            <person name="Takami H."/>
        </authorList>
    </citation>
    <scope>NUCLEOTIDE SEQUENCE</scope>
    <source>
        <strain evidence="1">Expedition CK06-06</strain>
    </source>
</reference>
<feature type="non-terminal residue" evidence="1">
    <location>
        <position position="56"/>
    </location>
</feature>
<accession>X1IMU3</accession>
<evidence type="ECO:0000313" key="1">
    <source>
        <dbReference type="EMBL" id="GAH83012.1"/>
    </source>
</evidence>
<dbReference type="EMBL" id="BARU01043593">
    <property type="protein sequence ID" value="GAH83012.1"/>
    <property type="molecule type" value="Genomic_DNA"/>
</dbReference>
<organism evidence="1">
    <name type="scientific">marine sediment metagenome</name>
    <dbReference type="NCBI Taxonomy" id="412755"/>
    <lineage>
        <taxon>unclassified sequences</taxon>
        <taxon>metagenomes</taxon>
        <taxon>ecological metagenomes</taxon>
    </lineage>
</organism>